<dbReference type="Proteomes" id="UP000301870">
    <property type="component" value="Chromosome 19"/>
</dbReference>
<proteinExistence type="predicted"/>
<sequence>MRRAQETSFAKCTARFNGSSRNADDLEAFIEATEVYRDCTNVSDEHALRGLPMLLVVEAAVRRQGVKSSITSWTDALQRLRGMFGVPRPGYKILRDIFATEQNSERADDVPIYL</sequence>
<dbReference type="AlphaFoldDB" id="A0A9J7IQV3"/>
<accession>A0A9J7IQV3</accession>
<gene>
    <name evidence="2" type="primary">LOC111354701</name>
</gene>
<keyword evidence="1" id="KW-1185">Reference proteome</keyword>
<reference evidence="2" key="1">
    <citation type="submission" date="2025-08" db="UniProtKB">
        <authorList>
            <consortium name="RefSeq"/>
        </authorList>
    </citation>
    <scope>IDENTIFICATION</scope>
    <source>
        <strain evidence="2">Ishihara</strain>
        <tissue evidence="2">Whole body</tissue>
    </source>
</reference>
<dbReference type="KEGG" id="sliu:111354701"/>
<evidence type="ECO:0000313" key="1">
    <source>
        <dbReference type="Proteomes" id="UP000301870"/>
    </source>
</evidence>
<dbReference type="OrthoDB" id="8057069at2759"/>
<protein>
    <submittedName>
        <fullName evidence="2">Uncharacterized protein LOC111354701</fullName>
    </submittedName>
</protein>
<organism evidence="1 2">
    <name type="scientific">Spodoptera litura</name>
    <name type="common">Asian cotton leafworm</name>
    <dbReference type="NCBI Taxonomy" id="69820"/>
    <lineage>
        <taxon>Eukaryota</taxon>
        <taxon>Metazoa</taxon>
        <taxon>Ecdysozoa</taxon>
        <taxon>Arthropoda</taxon>
        <taxon>Hexapoda</taxon>
        <taxon>Insecta</taxon>
        <taxon>Pterygota</taxon>
        <taxon>Neoptera</taxon>
        <taxon>Endopterygota</taxon>
        <taxon>Lepidoptera</taxon>
        <taxon>Glossata</taxon>
        <taxon>Ditrysia</taxon>
        <taxon>Noctuoidea</taxon>
        <taxon>Noctuidae</taxon>
        <taxon>Amphipyrinae</taxon>
        <taxon>Spodoptera</taxon>
    </lineage>
</organism>
<evidence type="ECO:0000313" key="2">
    <source>
        <dbReference type="RefSeq" id="XP_022824006.1"/>
    </source>
</evidence>
<dbReference type="RefSeq" id="XP_022824006.1">
    <property type="nucleotide sequence ID" value="XM_022968238.1"/>
</dbReference>
<name>A0A9J7IQV3_SPOLT</name>
<dbReference type="GeneID" id="111354701"/>